<dbReference type="GO" id="GO:0006310">
    <property type="term" value="P:DNA recombination"/>
    <property type="evidence" value="ECO:0007669"/>
    <property type="project" value="UniProtKB-KW"/>
</dbReference>
<name>B3R3D5_CUPTR</name>
<dbReference type="InterPro" id="IPR050808">
    <property type="entry name" value="Phage_Integrase"/>
</dbReference>
<evidence type="ECO:0000313" key="7">
    <source>
        <dbReference type="Proteomes" id="UP000001692"/>
    </source>
</evidence>
<gene>
    <name evidence="6" type="ordered locus">RALTA_A0850</name>
</gene>
<dbReference type="GeneID" id="29762002"/>
<dbReference type="InterPro" id="IPR011010">
    <property type="entry name" value="DNA_brk_join_enz"/>
</dbReference>
<dbReference type="InterPro" id="IPR010998">
    <property type="entry name" value="Integrase_recombinase_N"/>
</dbReference>
<dbReference type="HOGENOM" id="CLU_1270545_0_0_4"/>
<dbReference type="GO" id="GO:0003677">
    <property type="term" value="F:DNA binding"/>
    <property type="evidence" value="ECO:0007669"/>
    <property type="project" value="UniProtKB-KW"/>
</dbReference>
<proteinExistence type="inferred from homology"/>
<organism evidence="6 7">
    <name type="scientific">Cupriavidus taiwanensis (strain DSM 17343 / BCRC 17206 / CCUG 44338 / CIP 107171 / LMG 19424 / R1)</name>
    <name type="common">Ralstonia taiwanensis (strain LMG 19424)</name>
    <dbReference type="NCBI Taxonomy" id="977880"/>
    <lineage>
        <taxon>Bacteria</taxon>
        <taxon>Pseudomonadati</taxon>
        <taxon>Pseudomonadota</taxon>
        <taxon>Betaproteobacteria</taxon>
        <taxon>Burkholderiales</taxon>
        <taxon>Burkholderiaceae</taxon>
        <taxon>Cupriavidus</taxon>
    </lineage>
</organism>
<evidence type="ECO:0000313" key="6">
    <source>
        <dbReference type="EMBL" id="CAQ68817.1"/>
    </source>
</evidence>
<feature type="region of interest" description="Disordered" evidence="5">
    <location>
        <begin position="186"/>
        <end position="217"/>
    </location>
</feature>
<evidence type="ECO:0000256" key="2">
    <source>
        <dbReference type="ARBA" id="ARBA00022908"/>
    </source>
</evidence>
<dbReference type="KEGG" id="cti:RALTA_A0850"/>
<evidence type="ECO:0000256" key="3">
    <source>
        <dbReference type="ARBA" id="ARBA00023125"/>
    </source>
</evidence>
<dbReference type="PANTHER" id="PTHR30629:SF2">
    <property type="entry name" value="PROPHAGE INTEGRASE INTS-RELATED"/>
    <property type="match status" value="1"/>
</dbReference>
<dbReference type="GO" id="GO:0015074">
    <property type="term" value="P:DNA integration"/>
    <property type="evidence" value="ECO:0007669"/>
    <property type="project" value="UniProtKB-KW"/>
</dbReference>
<dbReference type="InterPro" id="IPR013762">
    <property type="entry name" value="Integrase-like_cat_sf"/>
</dbReference>
<dbReference type="BioCyc" id="CTAI977880:RALTA_RS28860-MONOMER"/>
<dbReference type="AlphaFoldDB" id="B3R3D5"/>
<sequence>MATSTQRSYERDLKRIEAAIGAVPVTEVDAGDIVDVIERNHALGWVEAQMLLVTLKVLFKHAAGRKLIKANPCSGVQLSALRGERTAPKKRLMLSGAEIHAVMTAKMSRENALALRVLLATGVRVSELYTAQWQHIDLDAGNWHLPRARPGPRWTFLWRPPSSMVTGATGSGGWISVCAPRQTNVQRPRTYQQGHAGSGNRLLDDRAQAASTPIHAA</sequence>
<dbReference type="SUPFAM" id="SSF56349">
    <property type="entry name" value="DNA breaking-rejoining enzymes"/>
    <property type="match status" value="1"/>
</dbReference>
<dbReference type="EMBL" id="CU633749">
    <property type="protein sequence ID" value="CAQ68817.1"/>
    <property type="molecule type" value="Genomic_DNA"/>
</dbReference>
<keyword evidence="4" id="KW-0233">DNA recombination</keyword>
<protein>
    <submittedName>
        <fullName evidence="6">Phage integrase (Part 2)</fullName>
    </submittedName>
</protein>
<keyword evidence="7" id="KW-1185">Reference proteome</keyword>
<keyword evidence="3" id="KW-0238">DNA-binding</keyword>
<evidence type="ECO:0000256" key="4">
    <source>
        <dbReference type="ARBA" id="ARBA00023172"/>
    </source>
</evidence>
<reference evidence="6 7" key="1">
    <citation type="journal article" date="2008" name="Genome Res.">
        <title>Genome sequence of the beta-rhizobium Cupriavidus taiwanensis and comparative genomics of rhizobia.</title>
        <authorList>
            <person name="Amadou C."/>
            <person name="Pascal G."/>
            <person name="Mangenot S."/>
            <person name="Glew M."/>
            <person name="Bontemps C."/>
            <person name="Capela D."/>
            <person name="Carrere S."/>
            <person name="Cruveiller S."/>
            <person name="Dossat C."/>
            <person name="Lajus A."/>
            <person name="Marchetti M."/>
            <person name="Poinsot V."/>
            <person name="Rouy Z."/>
            <person name="Servin B."/>
            <person name="Saad M."/>
            <person name="Schenowitz C."/>
            <person name="Barbe V."/>
            <person name="Batut J."/>
            <person name="Medigue C."/>
            <person name="Masson-Boivin C."/>
        </authorList>
    </citation>
    <scope>NUCLEOTIDE SEQUENCE [LARGE SCALE GENOMIC DNA]</scope>
    <source>
        <strain evidence="7">DSM 17343 / BCRC 17206 / CCUG 44338 / CIP 107171 / LMG 19424 / R1</strain>
    </source>
</reference>
<dbReference type="Gene3D" id="1.10.443.10">
    <property type="entry name" value="Intergrase catalytic core"/>
    <property type="match status" value="1"/>
</dbReference>
<dbReference type="Gene3D" id="1.10.150.130">
    <property type="match status" value="1"/>
</dbReference>
<dbReference type="Proteomes" id="UP000001692">
    <property type="component" value="Chromosome 1"/>
</dbReference>
<evidence type="ECO:0000256" key="1">
    <source>
        <dbReference type="ARBA" id="ARBA00008857"/>
    </source>
</evidence>
<accession>B3R3D5</accession>
<comment type="similarity">
    <text evidence="1">Belongs to the 'phage' integrase family.</text>
</comment>
<keyword evidence="2" id="KW-0229">DNA integration</keyword>
<dbReference type="eggNOG" id="COG0582">
    <property type="taxonomic scope" value="Bacteria"/>
</dbReference>
<feature type="compositionally biased region" description="Polar residues" evidence="5">
    <location>
        <begin position="186"/>
        <end position="195"/>
    </location>
</feature>
<dbReference type="RefSeq" id="WP_012352154.1">
    <property type="nucleotide sequence ID" value="NC_010528.1"/>
</dbReference>
<evidence type="ECO:0000256" key="5">
    <source>
        <dbReference type="SAM" id="MobiDB-lite"/>
    </source>
</evidence>
<dbReference type="PANTHER" id="PTHR30629">
    <property type="entry name" value="PROPHAGE INTEGRASE"/>
    <property type="match status" value="1"/>
</dbReference>